<dbReference type="InterPro" id="IPR035930">
    <property type="entry name" value="FomD-like_sf"/>
</dbReference>
<feature type="domain" description="DUF402" evidence="2">
    <location>
        <begin position="14"/>
        <end position="153"/>
    </location>
</feature>
<gene>
    <name evidence="3" type="ORF">LZ480_08470</name>
</gene>
<accession>A0ABS9UC59</accession>
<dbReference type="SUPFAM" id="SSF159234">
    <property type="entry name" value="FomD-like"/>
    <property type="match status" value="1"/>
</dbReference>
<dbReference type="RefSeq" id="WP_241368976.1">
    <property type="nucleotide sequence ID" value="NZ_JAKZFC010000002.1"/>
</dbReference>
<dbReference type="PANTHER" id="PTHR39159:SF1">
    <property type="entry name" value="UPF0374 PROTEIN YGAC"/>
    <property type="match status" value="1"/>
</dbReference>
<proteinExistence type="predicted"/>
<dbReference type="Gene3D" id="2.40.380.10">
    <property type="entry name" value="FomD-like"/>
    <property type="match status" value="1"/>
</dbReference>
<dbReference type="Proteomes" id="UP001316087">
    <property type="component" value="Unassembled WGS sequence"/>
</dbReference>
<dbReference type="PANTHER" id="PTHR39159">
    <property type="match status" value="1"/>
</dbReference>
<dbReference type="InterPro" id="IPR050212">
    <property type="entry name" value="Ntdp-like"/>
</dbReference>
<dbReference type="EMBL" id="JAKZFC010000002">
    <property type="protein sequence ID" value="MCH7321926.1"/>
    <property type="molecule type" value="Genomic_DNA"/>
</dbReference>
<keyword evidence="4" id="KW-1185">Reference proteome</keyword>
<dbReference type="InterPro" id="IPR007295">
    <property type="entry name" value="DUF402"/>
</dbReference>
<evidence type="ECO:0000259" key="2">
    <source>
        <dbReference type="Pfam" id="PF04167"/>
    </source>
</evidence>
<sequence length="174" mass="20878">MRNPLVVKVFKYGGKLHYEWTSAIIEHNDKYVTAYSIPGRKLIHHTKGKEFQYENYSFEFFPKNEWYTVCIDIEKSGEVQYYCNICMPPTFEDDRVNFVDLDIDIVNRSGTWEVIDEDEFEHNLKHFNYPQAIIEQAIQAKERLLKKIKNKEFPFDGFLEQSYQLLLDEKFLKL</sequence>
<evidence type="ECO:0000313" key="3">
    <source>
        <dbReference type="EMBL" id="MCH7321926.1"/>
    </source>
</evidence>
<evidence type="ECO:0000256" key="1">
    <source>
        <dbReference type="ARBA" id="ARBA00022801"/>
    </source>
</evidence>
<reference evidence="3 4" key="1">
    <citation type="submission" date="2022-03" db="EMBL/GenBank/DDBJ databases">
        <authorList>
            <person name="Jo J.-H."/>
            <person name="Im W.-T."/>
        </authorList>
    </citation>
    <scope>NUCLEOTIDE SEQUENCE [LARGE SCALE GENOMIC DNA]</scope>
    <source>
        <strain evidence="3 4">MA9</strain>
    </source>
</reference>
<organism evidence="3 4">
    <name type="scientific">Solibacillus palustris</name>
    <dbReference type="NCBI Taxonomy" id="2908203"/>
    <lineage>
        <taxon>Bacteria</taxon>
        <taxon>Bacillati</taxon>
        <taxon>Bacillota</taxon>
        <taxon>Bacilli</taxon>
        <taxon>Bacillales</taxon>
        <taxon>Caryophanaceae</taxon>
        <taxon>Solibacillus</taxon>
    </lineage>
</organism>
<evidence type="ECO:0000313" key="4">
    <source>
        <dbReference type="Proteomes" id="UP001316087"/>
    </source>
</evidence>
<name>A0ABS9UC59_9BACL</name>
<protein>
    <submittedName>
        <fullName evidence="3">DUF402 domain-containing protein</fullName>
    </submittedName>
</protein>
<dbReference type="Pfam" id="PF04167">
    <property type="entry name" value="DUF402"/>
    <property type="match status" value="1"/>
</dbReference>
<comment type="caution">
    <text evidence="3">The sequence shown here is derived from an EMBL/GenBank/DDBJ whole genome shotgun (WGS) entry which is preliminary data.</text>
</comment>
<keyword evidence="1" id="KW-0378">Hydrolase</keyword>